<evidence type="ECO:0008006" key="4">
    <source>
        <dbReference type="Google" id="ProtNLM"/>
    </source>
</evidence>
<dbReference type="AlphaFoldDB" id="A0A478EBE3"/>
<dbReference type="Pfam" id="PF11905">
    <property type="entry name" value="DUF3425"/>
    <property type="match status" value="1"/>
</dbReference>
<keyword evidence="3" id="KW-1185">Reference proteome</keyword>
<dbReference type="PANTHER" id="PTHR38116">
    <property type="entry name" value="CHROMOSOME 7, WHOLE GENOME SHOTGUN SEQUENCE"/>
    <property type="match status" value="1"/>
</dbReference>
<dbReference type="Proteomes" id="UP000053095">
    <property type="component" value="Unassembled WGS sequence"/>
</dbReference>
<dbReference type="PANTHER" id="PTHR38116:SF1">
    <property type="entry name" value="BZIP DOMAIN-CONTAINING PROTEIN"/>
    <property type="match status" value="1"/>
</dbReference>
<accession>A0A478EBE3</accession>
<protein>
    <recommendedName>
        <fullName evidence="4">BZIP domain-containing protein</fullName>
    </recommendedName>
</protein>
<organism evidence="2 3">
    <name type="scientific">Talaromyces pinophilus</name>
    <name type="common">Penicillium pinophilum</name>
    <dbReference type="NCBI Taxonomy" id="128442"/>
    <lineage>
        <taxon>Eukaryota</taxon>
        <taxon>Fungi</taxon>
        <taxon>Dikarya</taxon>
        <taxon>Ascomycota</taxon>
        <taxon>Pezizomycotina</taxon>
        <taxon>Eurotiomycetes</taxon>
        <taxon>Eurotiomycetidae</taxon>
        <taxon>Eurotiales</taxon>
        <taxon>Trichocomaceae</taxon>
        <taxon>Talaromyces</taxon>
        <taxon>Talaromyces sect. Talaromyces</taxon>
    </lineage>
</organism>
<feature type="region of interest" description="Disordered" evidence="1">
    <location>
        <begin position="43"/>
        <end position="73"/>
    </location>
</feature>
<reference evidence="3" key="1">
    <citation type="journal article" date="2015" name="Genome Announc.">
        <title>Draft genome sequence of Talaromyces cellulolyticus strain Y-94, a source of lignocellulosic biomass-degrading enzymes.</title>
        <authorList>
            <person name="Fujii T."/>
            <person name="Koike H."/>
            <person name="Sawayama S."/>
            <person name="Yano S."/>
            <person name="Inoue H."/>
        </authorList>
    </citation>
    <scope>NUCLEOTIDE SEQUENCE [LARGE SCALE GENOMIC DNA]</scope>
    <source>
        <strain evidence="3">Y-94</strain>
    </source>
</reference>
<evidence type="ECO:0000313" key="3">
    <source>
        <dbReference type="Proteomes" id="UP000053095"/>
    </source>
</evidence>
<proteinExistence type="predicted"/>
<gene>
    <name evidence="2" type="ORF">TCE0_044f16658</name>
</gene>
<evidence type="ECO:0000256" key="1">
    <source>
        <dbReference type="SAM" id="MobiDB-lite"/>
    </source>
</evidence>
<dbReference type="EMBL" id="DF933840">
    <property type="protein sequence ID" value="GAM42567.1"/>
    <property type="molecule type" value="Genomic_DNA"/>
</dbReference>
<name>A0A478EBE3_TALPI</name>
<feature type="compositionally biased region" description="Polar residues" evidence="1">
    <location>
        <begin position="59"/>
        <end position="73"/>
    </location>
</feature>
<feature type="compositionally biased region" description="Basic residues" evidence="1">
    <location>
        <begin position="43"/>
        <end position="54"/>
    </location>
</feature>
<sequence length="301" mass="34639">MKPAAHSSLDLSLRQMPQRQLLRAPEDDWTGVIDQQKRRRLQNRLNQRKYRLNRKANVGRSSSLDASETSTQPSVLEVNTANNTGVVTTFSLSSAAEHEEDDLTCTLAPPGALRFRRDFEAVAYESFLRGSPRIEHLISLRRLNVHRAINENIRAIGMTPDWLRPDEAISIFNVSSTEHNVDQIPSSLRPTAIQRRVPHHPWLDFFPFPRMRDLMIIAGDSLDEDDLCHDLMAFWDTHNTGATLVVWGHPWDPKNWEATEEFVRKWHWLLAGSPELLASTNLWRARRGDRALKWRTLITSS</sequence>
<evidence type="ECO:0000313" key="2">
    <source>
        <dbReference type="EMBL" id="GAM42567.1"/>
    </source>
</evidence>
<dbReference type="InterPro" id="IPR021833">
    <property type="entry name" value="DUF3425"/>
</dbReference>